<dbReference type="InterPro" id="IPR043128">
    <property type="entry name" value="Rev_trsase/Diguanyl_cyclase"/>
</dbReference>
<feature type="domain" description="CCHC-type" evidence="3">
    <location>
        <begin position="145"/>
        <end position="161"/>
    </location>
</feature>
<dbReference type="InterPro" id="IPR036875">
    <property type="entry name" value="Znf_CCHC_sf"/>
</dbReference>
<dbReference type="PROSITE" id="PS50158">
    <property type="entry name" value="ZF_CCHC"/>
    <property type="match status" value="1"/>
</dbReference>
<comment type="caution">
    <text evidence="4">The sequence shown here is derived from an EMBL/GenBank/DDBJ whole genome shotgun (WGS) entry which is preliminary data.</text>
</comment>
<feature type="compositionally biased region" description="Basic and acidic residues" evidence="2">
    <location>
        <begin position="108"/>
        <end position="119"/>
    </location>
</feature>
<dbReference type="GO" id="GO:0003676">
    <property type="term" value="F:nucleic acid binding"/>
    <property type="evidence" value="ECO:0007669"/>
    <property type="project" value="InterPro"/>
</dbReference>
<accession>A0A8B6EVL3</accession>
<dbReference type="Gene3D" id="3.10.10.10">
    <property type="entry name" value="HIV Type 1 Reverse Transcriptase, subunit A, domain 1"/>
    <property type="match status" value="1"/>
</dbReference>
<gene>
    <name evidence="4" type="ORF">MGAL_10B037630</name>
</gene>
<dbReference type="InterPro" id="IPR052055">
    <property type="entry name" value="Hepadnavirus_pol/RT"/>
</dbReference>
<dbReference type="GO" id="GO:0008270">
    <property type="term" value="F:zinc ion binding"/>
    <property type="evidence" value="ECO:0007669"/>
    <property type="project" value="UniProtKB-KW"/>
</dbReference>
<dbReference type="AlphaFoldDB" id="A0A8B6EVL3"/>
<dbReference type="InterPro" id="IPR000477">
    <property type="entry name" value="RT_dom"/>
</dbReference>
<reference evidence="4" key="1">
    <citation type="submission" date="2018-11" db="EMBL/GenBank/DDBJ databases">
        <authorList>
            <person name="Alioto T."/>
            <person name="Alioto T."/>
        </authorList>
    </citation>
    <scope>NUCLEOTIDE SEQUENCE</scope>
</reference>
<dbReference type="EMBL" id="UYJE01005816">
    <property type="protein sequence ID" value="VDI40639.1"/>
    <property type="molecule type" value="Genomic_DNA"/>
</dbReference>
<keyword evidence="1" id="KW-0862">Zinc</keyword>
<dbReference type="Pfam" id="PF00078">
    <property type="entry name" value="RVT_1"/>
    <property type="match status" value="1"/>
</dbReference>
<dbReference type="InterPro" id="IPR001878">
    <property type="entry name" value="Znf_CCHC"/>
</dbReference>
<feature type="region of interest" description="Disordered" evidence="2">
    <location>
        <begin position="108"/>
        <end position="137"/>
    </location>
</feature>
<dbReference type="SUPFAM" id="SSF57756">
    <property type="entry name" value="Retrovirus zinc finger-like domains"/>
    <property type="match status" value="1"/>
</dbReference>
<evidence type="ECO:0000259" key="3">
    <source>
        <dbReference type="PROSITE" id="PS50158"/>
    </source>
</evidence>
<dbReference type="SMART" id="SM00343">
    <property type="entry name" value="ZnF_C2HC"/>
    <property type="match status" value="1"/>
</dbReference>
<dbReference type="PANTHER" id="PTHR33050:SF7">
    <property type="entry name" value="RIBONUCLEASE H"/>
    <property type="match status" value="1"/>
</dbReference>
<dbReference type="OrthoDB" id="6134629at2759"/>
<keyword evidence="1" id="KW-0479">Metal-binding</keyword>
<protein>
    <recommendedName>
        <fullName evidence="3">CCHC-type domain-containing protein</fullName>
    </recommendedName>
</protein>
<dbReference type="Proteomes" id="UP000596742">
    <property type="component" value="Unassembled WGS sequence"/>
</dbReference>
<evidence type="ECO:0000256" key="2">
    <source>
        <dbReference type="SAM" id="MobiDB-lite"/>
    </source>
</evidence>
<keyword evidence="1" id="KW-0863">Zinc-finger</keyword>
<evidence type="ECO:0000256" key="1">
    <source>
        <dbReference type="PROSITE-ProRule" id="PRU00047"/>
    </source>
</evidence>
<dbReference type="Pfam" id="PF00098">
    <property type="entry name" value="zf-CCHC"/>
    <property type="match status" value="1"/>
</dbReference>
<organism evidence="4 5">
    <name type="scientific">Mytilus galloprovincialis</name>
    <name type="common">Mediterranean mussel</name>
    <dbReference type="NCBI Taxonomy" id="29158"/>
    <lineage>
        <taxon>Eukaryota</taxon>
        <taxon>Metazoa</taxon>
        <taxon>Spiralia</taxon>
        <taxon>Lophotrochozoa</taxon>
        <taxon>Mollusca</taxon>
        <taxon>Bivalvia</taxon>
        <taxon>Autobranchia</taxon>
        <taxon>Pteriomorphia</taxon>
        <taxon>Mytilida</taxon>
        <taxon>Mytiloidea</taxon>
        <taxon>Mytilidae</taxon>
        <taxon>Mytilinae</taxon>
        <taxon>Mytilus</taxon>
    </lineage>
</organism>
<dbReference type="PANTHER" id="PTHR33050">
    <property type="entry name" value="REVERSE TRANSCRIPTASE DOMAIN-CONTAINING PROTEIN"/>
    <property type="match status" value="1"/>
</dbReference>
<evidence type="ECO:0000313" key="5">
    <source>
        <dbReference type="Proteomes" id="UP000596742"/>
    </source>
</evidence>
<proteinExistence type="predicted"/>
<dbReference type="Gene3D" id="4.10.60.10">
    <property type="entry name" value="Zinc finger, CCHC-type"/>
    <property type="match status" value="1"/>
</dbReference>
<dbReference type="InterPro" id="IPR043502">
    <property type="entry name" value="DNA/RNA_pol_sf"/>
</dbReference>
<sequence>MSKIEETLSENYTFQRKGNENQYKHEVKVLTKLTEAKAQLDGPDLSVDSIHQARDKIVEGMTIVRDRQKLIKLADSSELGWRVVKEYTTNPIADDSEDEKKMIRAQNRAERRNKSDKIKKSTKTVRKVPYSTKERDSTPTWRTGRCFNCGNRGHWAIDCPEKKDKITENSFSSNVNKAEDKHTIEITQSKPSVIGDHFLLEVDIPLSPVGKLRSKLHECKAITTSTHIIDVIENGYKLPLKTEPEVKHLKNNRSSLNNAEFVVEEIYKLLKKRCISEVYSKPTVVNPLTVAFNKNKPRLVLDCRHLNPHLFKFRYKYEDTKIARDVFLKGDYLFSFDIRSAYHHLEISDIHRTFLGFAWNFDGNTRYFVFNVLPFGISTAGYIFTKVLREVVKHLRSEGKRIIMFLDDGLGGDSNFEKCIESSQIVKFKLENLGFFDST</sequence>
<dbReference type="SUPFAM" id="SSF56672">
    <property type="entry name" value="DNA/RNA polymerases"/>
    <property type="match status" value="1"/>
</dbReference>
<dbReference type="Gene3D" id="3.30.70.270">
    <property type="match status" value="1"/>
</dbReference>
<evidence type="ECO:0000313" key="4">
    <source>
        <dbReference type="EMBL" id="VDI40639.1"/>
    </source>
</evidence>
<name>A0A8B6EVL3_MYTGA</name>
<keyword evidence="5" id="KW-1185">Reference proteome</keyword>